<dbReference type="AlphaFoldDB" id="A0A9P8C6D4"/>
<feature type="compositionally biased region" description="Basic and acidic residues" evidence="1">
    <location>
        <begin position="65"/>
        <end position="81"/>
    </location>
</feature>
<feature type="region of interest" description="Disordered" evidence="1">
    <location>
        <begin position="418"/>
        <end position="497"/>
    </location>
</feature>
<evidence type="ECO:0000313" key="2">
    <source>
        <dbReference type="EMBL" id="KAG9235137.1"/>
    </source>
</evidence>
<feature type="compositionally biased region" description="Low complexity" evidence="1">
    <location>
        <begin position="818"/>
        <end position="840"/>
    </location>
</feature>
<feature type="compositionally biased region" description="Low complexity" evidence="1">
    <location>
        <begin position="425"/>
        <end position="439"/>
    </location>
</feature>
<accession>A0A9P8C6D4</accession>
<dbReference type="Proteomes" id="UP000824998">
    <property type="component" value="Unassembled WGS sequence"/>
</dbReference>
<organism evidence="2 3">
    <name type="scientific">Amylocarpus encephaloides</name>
    <dbReference type="NCBI Taxonomy" id="45428"/>
    <lineage>
        <taxon>Eukaryota</taxon>
        <taxon>Fungi</taxon>
        <taxon>Dikarya</taxon>
        <taxon>Ascomycota</taxon>
        <taxon>Pezizomycotina</taxon>
        <taxon>Leotiomycetes</taxon>
        <taxon>Helotiales</taxon>
        <taxon>Helotiales incertae sedis</taxon>
        <taxon>Amylocarpus</taxon>
    </lineage>
</organism>
<feature type="compositionally biased region" description="Polar residues" evidence="1">
    <location>
        <begin position="841"/>
        <end position="853"/>
    </location>
</feature>
<proteinExistence type="predicted"/>
<feature type="region of interest" description="Disordered" evidence="1">
    <location>
        <begin position="1"/>
        <end position="95"/>
    </location>
</feature>
<feature type="compositionally biased region" description="Low complexity" evidence="1">
    <location>
        <begin position="453"/>
        <end position="468"/>
    </location>
</feature>
<comment type="caution">
    <text evidence="2">The sequence shown here is derived from an EMBL/GenBank/DDBJ whole genome shotgun (WGS) entry which is preliminary data.</text>
</comment>
<feature type="compositionally biased region" description="Basic and acidic residues" evidence="1">
    <location>
        <begin position="21"/>
        <end position="36"/>
    </location>
</feature>
<reference evidence="2" key="1">
    <citation type="journal article" date="2021" name="IMA Fungus">
        <title>Genomic characterization of three marine fungi, including Emericellopsis atlantica sp. nov. with signatures of a generalist lifestyle and marine biomass degradation.</title>
        <authorList>
            <person name="Hagestad O.C."/>
            <person name="Hou L."/>
            <person name="Andersen J.H."/>
            <person name="Hansen E.H."/>
            <person name="Altermark B."/>
            <person name="Li C."/>
            <person name="Kuhnert E."/>
            <person name="Cox R.J."/>
            <person name="Crous P.W."/>
            <person name="Spatafora J.W."/>
            <person name="Lail K."/>
            <person name="Amirebrahimi M."/>
            <person name="Lipzen A."/>
            <person name="Pangilinan J."/>
            <person name="Andreopoulos W."/>
            <person name="Hayes R.D."/>
            <person name="Ng V."/>
            <person name="Grigoriev I.V."/>
            <person name="Jackson S.A."/>
            <person name="Sutton T.D.S."/>
            <person name="Dobson A.D.W."/>
            <person name="Rama T."/>
        </authorList>
    </citation>
    <scope>NUCLEOTIDE SEQUENCE</scope>
    <source>
        <strain evidence="2">TRa018bII</strain>
    </source>
</reference>
<dbReference type="OrthoDB" id="37886at2759"/>
<protein>
    <recommendedName>
        <fullName evidence="4">C2H2-type domain-containing protein</fullName>
    </recommendedName>
</protein>
<feature type="compositionally biased region" description="Pro residues" evidence="1">
    <location>
        <begin position="707"/>
        <end position="720"/>
    </location>
</feature>
<keyword evidence="3" id="KW-1185">Reference proteome</keyword>
<feature type="region of interest" description="Disordered" evidence="1">
    <location>
        <begin position="585"/>
        <end position="604"/>
    </location>
</feature>
<evidence type="ECO:0000313" key="3">
    <source>
        <dbReference type="Proteomes" id="UP000824998"/>
    </source>
</evidence>
<gene>
    <name evidence="2" type="ORF">BJ875DRAFT_495287</name>
</gene>
<name>A0A9P8C6D4_9HELO</name>
<evidence type="ECO:0008006" key="4">
    <source>
        <dbReference type="Google" id="ProtNLM"/>
    </source>
</evidence>
<feature type="compositionally biased region" description="Polar residues" evidence="1">
    <location>
        <begin position="799"/>
        <end position="815"/>
    </location>
</feature>
<evidence type="ECO:0000256" key="1">
    <source>
        <dbReference type="SAM" id="MobiDB-lite"/>
    </source>
</evidence>
<dbReference type="EMBL" id="MU251441">
    <property type="protein sequence ID" value="KAG9235137.1"/>
    <property type="molecule type" value="Genomic_DNA"/>
</dbReference>
<feature type="compositionally biased region" description="Low complexity" evidence="1">
    <location>
        <begin position="746"/>
        <end position="755"/>
    </location>
</feature>
<sequence>MAPSAMEGVNVDATATNGADGESKKVSRDVVDHDGDVEISNGVTNGDGDPKNGDDDGENGDGNGDEGRGDGDRSNASEVKPDFASPSRAKSELRAASVATQNDIIRATKDSARLSEVVQETTPAVLRKVLHSNWRAFLFSENDIGHVSFMLRAILKNAGPEVLEKAAKEGGLFKGPLLQAAVENPKIIERILASSDVPAKYPAQVDGLFRTLERKQALSLLSEEILDEICEQRLKSVSASKIQNWLAKHRRLGFTTSDKIEDGDEFVHADIAALMASFNDASIGSESANRASSVVTQGPHPPARMPSYHDLMQAPPAIPPQFQQYHPQPPVGMQLSSNPPGPGVKVCRRCRRQFASVNGYNYHCMKNICTKPPPGPNFTGYKFSCDTCGQGFTTKQGREYHNLKKVCEDCETIPPWDHVEPGTLSSHQASSSNAPSTSTGNAIPRPRFRSSGTALASPVASPVATPASGLPARPPMRTPALGSGVAQPSVVSAPSNLSKSAPIAIARQLSLDSDVRRSPSDMDPIRREQMEQEIRDEDARYEAAKIQALQLPLEDQAARLTSLKNGNASKKSNIRKRFGVTLRMRKKDKEAAAASSSLRPRTSNAAIIPNPSLVATSSGFSPINSIVPAPGSGFSPINTAHKRKTNGWQAQNGLATRPPPGSPYNNSPYNTHNSPYARPVLASTPGLVSTNKRPRSAGEDEGASRPSPGPPSRPSLPPLPRSSSYRGPYGAPGPHGLSHSLPVTTSSSREGSSDSVRFPKKMLAEAQSKWDAMQPSKRNSSSSTAPSPAPPSPTIVNGGDTTMTDAASPTSSQAQLLAETAVASTTSSSPHSSTDVVTSTEPFTANLTKNDSASIVELSDDEDDEDEDEDEDDSDEDMPNENED</sequence>
<feature type="region of interest" description="Disordered" evidence="1">
    <location>
        <begin position="650"/>
        <end position="884"/>
    </location>
</feature>
<feature type="compositionally biased region" description="Acidic residues" evidence="1">
    <location>
        <begin position="858"/>
        <end position="884"/>
    </location>
</feature>